<dbReference type="Proteomes" id="UP001215598">
    <property type="component" value="Unassembled WGS sequence"/>
</dbReference>
<accession>A0AAD7IZE8</accession>
<evidence type="ECO:0000313" key="1">
    <source>
        <dbReference type="EMBL" id="KAJ7753804.1"/>
    </source>
</evidence>
<protein>
    <submittedName>
        <fullName evidence="1">Uncharacterized protein</fullName>
    </submittedName>
</protein>
<dbReference type="EMBL" id="JARKIB010000054">
    <property type="protein sequence ID" value="KAJ7753804.1"/>
    <property type="molecule type" value="Genomic_DNA"/>
</dbReference>
<proteinExistence type="predicted"/>
<dbReference type="AlphaFoldDB" id="A0AAD7IZE8"/>
<reference evidence="1" key="1">
    <citation type="submission" date="2023-03" db="EMBL/GenBank/DDBJ databases">
        <title>Massive genome expansion in bonnet fungi (Mycena s.s.) driven by repeated elements and novel gene families across ecological guilds.</title>
        <authorList>
            <consortium name="Lawrence Berkeley National Laboratory"/>
            <person name="Harder C.B."/>
            <person name="Miyauchi S."/>
            <person name="Viragh M."/>
            <person name="Kuo A."/>
            <person name="Thoen E."/>
            <person name="Andreopoulos B."/>
            <person name="Lu D."/>
            <person name="Skrede I."/>
            <person name="Drula E."/>
            <person name="Henrissat B."/>
            <person name="Morin E."/>
            <person name="Kohler A."/>
            <person name="Barry K."/>
            <person name="LaButti K."/>
            <person name="Morin E."/>
            <person name="Salamov A."/>
            <person name="Lipzen A."/>
            <person name="Mereny Z."/>
            <person name="Hegedus B."/>
            <person name="Baldrian P."/>
            <person name="Stursova M."/>
            <person name="Weitz H."/>
            <person name="Taylor A."/>
            <person name="Grigoriev I.V."/>
            <person name="Nagy L.G."/>
            <person name="Martin F."/>
            <person name="Kauserud H."/>
        </authorList>
    </citation>
    <scope>NUCLEOTIDE SEQUENCE</scope>
    <source>
        <strain evidence="1">CBHHK182m</strain>
    </source>
</reference>
<comment type="caution">
    <text evidence="1">The sequence shown here is derived from an EMBL/GenBank/DDBJ whole genome shotgun (WGS) entry which is preliminary data.</text>
</comment>
<name>A0AAD7IZE8_9AGAR</name>
<organism evidence="1 2">
    <name type="scientific">Mycena metata</name>
    <dbReference type="NCBI Taxonomy" id="1033252"/>
    <lineage>
        <taxon>Eukaryota</taxon>
        <taxon>Fungi</taxon>
        <taxon>Dikarya</taxon>
        <taxon>Basidiomycota</taxon>
        <taxon>Agaricomycotina</taxon>
        <taxon>Agaricomycetes</taxon>
        <taxon>Agaricomycetidae</taxon>
        <taxon>Agaricales</taxon>
        <taxon>Marasmiineae</taxon>
        <taxon>Mycenaceae</taxon>
        <taxon>Mycena</taxon>
    </lineage>
</organism>
<evidence type="ECO:0000313" key="2">
    <source>
        <dbReference type="Proteomes" id="UP001215598"/>
    </source>
</evidence>
<gene>
    <name evidence="1" type="ORF">B0H16DRAFT_1459277</name>
</gene>
<sequence>MTNSHIVTVSGNAAELAEVRWSPPSLVNVTQQWPSAAEVSLHGIEFDGDSHGSRPATTFVVEQPLTYAPALPPARPQLEVPEIAAVIQVSESNIGQFVNNQHWRLENLRRQFLDAIIILHPPLCILQPGSSGPLAEVAIAEELKGSLKPKSATETLMRCWA</sequence>
<keyword evidence="2" id="KW-1185">Reference proteome</keyword>